<protein>
    <recommendedName>
        <fullName evidence="5">LPXTG cell wall anchor domain-containing protein</fullName>
    </recommendedName>
</protein>
<proteinExistence type="predicted"/>
<evidence type="ECO:0000256" key="2">
    <source>
        <dbReference type="SAM" id="Phobius"/>
    </source>
</evidence>
<evidence type="ECO:0000313" key="3">
    <source>
        <dbReference type="EMBL" id="MBO4208846.1"/>
    </source>
</evidence>
<keyword evidence="2" id="KW-1133">Transmembrane helix</keyword>
<evidence type="ECO:0008006" key="5">
    <source>
        <dbReference type="Google" id="ProtNLM"/>
    </source>
</evidence>
<feature type="region of interest" description="Disordered" evidence="1">
    <location>
        <begin position="48"/>
        <end position="67"/>
    </location>
</feature>
<feature type="transmembrane region" description="Helical" evidence="2">
    <location>
        <begin position="71"/>
        <end position="91"/>
    </location>
</feature>
<gene>
    <name evidence="3" type="ORF">GSF22_22955</name>
</gene>
<organism evidence="3 4">
    <name type="scientific">Micromonospora echinofusca</name>
    <dbReference type="NCBI Taxonomy" id="47858"/>
    <lineage>
        <taxon>Bacteria</taxon>
        <taxon>Bacillati</taxon>
        <taxon>Actinomycetota</taxon>
        <taxon>Actinomycetes</taxon>
        <taxon>Micromonosporales</taxon>
        <taxon>Micromonosporaceae</taxon>
        <taxon>Micromonospora</taxon>
    </lineage>
</organism>
<comment type="caution">
    <text evidence="3">The sequence shown here is derived from an EMBL/GenBank/DDBJ whole genome shotgun (WGS) entry which is preliminary data.</text>
</comment>
<dbReference type="Proteomes" id="UP000823521">
    <property type="component" value="Unassembled WGS sequence"/>
</dbReference>
<evidence type="ECO:0000256" key="1">
    <source>
        <dbReference type="SAM" id="MobiDB-lite"/>
    </source>
</evidence>
<keyword evidence="4" id="KW-1185">Reference proteome</keyword>
<accession>A0ABS3VWC2</accession>
<name>A0ABS3VWC2_MICEH</name>
<dbReference type="EMBL" id="WVUH01000235">
    <property type="protein sequence ID" value="MBO4208846.1"/>
    <property type="molecule type" value="Genomic_DNA"/>
</dbReference>
<evidence type="ECO:0000313" key="4">
    <source>
        <dbReference type="Proteomes" id="UP000823521"/>
    </source>
</evidence>
<keyword evidence="2" id="KW-0812">Transmembrane</keyword>
<keyword evidence="2" id="KW-0472">Membrane</keyword>
<reference evidence="3 4" key="1">
    <citation type="submission" date="2019-12" db="EMBL/GenBank/DDBJ databases">
        <title>Whole genome sequencing of endophytic Actinobacterium Micromonospora sp. MPMI6T.</title>
        <authorList>
            <person name="Evv R."/>
            <person name="Podile A.R."/>
        </authorList>
    </citation>
    <scope>NUCLEOTIDE SEQUENCE [LARGE SCALE GENOMIC DNA]</scope>
    <source>
        <strain evidence="3 4">MPMI6</strain>
    </source>
</reference>
<sequence>MCIRDRVHFGSDPDWGIHIYWTSFEVPGNTRPGHYELRGSCGRGELIVTPRGPVDGGDGGSLRTGTASETGLTAGGVGLLGAAAIGGLLLVRRRRTGDQVG</sequence>